<dbReference type="Gene3D" id="1.10.357.150">
    <property type="match status" value="1"/>
</dbReference>
<proteinExistence type="predicted"/>
<dbReference type="GO" id="GO:0007094">
    <property type="term" value="P:mitotic spindle assembly checkpoint signaling"/>
    <property type="evidence" value="ECO:0007669"/>
    <property type="project" value="TreeGrafter"/>
</dbReference>
<dbReference type="Pfam" id="PF22766">
    <property type="entry name" value="ZW10_C2"/>
    <property type="match status" value="1"/>
</dbReference>
<evidence type="ECO:0000313" key="2">
    <source>
        <dbReference type="EMBL" id="CCO28411.1"/>
    </source>
</evidence>
<sequence>MVSTKVQKILALAEDALKEGKELALSNVFPRGTGTIPGALVLGCIPSFFDLFRALVPVAHGGPMAASAGISMRFSNDCLYMSEEIGSIVAGVPAGTVGENVRPKLQEVQEKLKVFGESWFEEVLDNEKLAIAKYLESTGGFRDIHDQTRYQECRRAVTRCTHAVAKFSRDTKPVLSFAKYHLALGTLVEDALSRLIDDILSMHDIPETESHRLHEMCKLMHTFESLFVPSGESYVASWFKYSYLSELLEASLADIRHLFDIGALVDFSEQDLAHLIRALFSDSPKRQELIERVLAGHPAQT</sequence>
<name>M5BN63_THACB</name>
<accession>M5BN63</accession>
<comment type="caution">
    <text evidence="2">The sequence shown here is derived from an EMBL/GenBank/DDBJ whole genome shotgun (WGS) entry which is preliminary data.</text>
</comment>
<dbReference type="EMBL" id="CAOJ01003281">
    <property type="protein sequence ID" value="CCO28411.1"/>
    <property type="molecule type" value="Genomic_DNA"/>
</dbReference>
<evidence type="ECO:0000313" key="3">
    <source>
        <dbReference type="Proteomes" id="UP000012065"/>
    </source>
</evidence>
<dbReference type="PANTHER" id="PTHR12205:SF0">
    <property type="entry name" value="CENTROMERE_KINETOCHORE PROTEIN ZW10 HOMOLOG"/>
    <property type="match status" value="1"/>
</dbReference>
<protein>
    <submittedName>
        <fullName evidence="2">Centromere/kinetochore protein zw10 homolog</fullName>
    </submittedName>
</protein>
<dbReference type="InterPro" id="IPR046362">
    <property type="entry name" value="Zw10/DSL1_C_sf"/>
</dbReference>
<organism evidence="2 3">
    <name type="scientific">Thanatephorus cucumeris (strain AG1-IB / isolate 7/3/14)</name>
    <name type="common">Lettuce bottom rot fungus</name>
    <name type="synonym">Rhizoctonia solani</name>
    <dbReference type="NCBI Taxonomy" id="1108050"/>
    <lineage>
        <taxon>Eukaryota</taxon>
        <taxon>Fungi</taxon>
        <taxon>Dikarya</taxon>
        <taxon>Basidiomycota</taxon>
        <taxon>Agaricomycotina</taxon>
        <taxon>Agaricomycetes</taxon>
        <taxon>Cantharellales</taxon>
        <taxon>Ceratobasidiaceae</taxon>
        <taxon>Rhizoctonia</taxon>
        <taxon>Rhizoctonia solani AG-1</taxon>
    </lineage>
</organism>
<dbReference type="GO" id="GO:0005737">
    <property type="term" value="C:cytoplasm"/>
    <property type="evidence" value="ECO:0007669"/>
    <property type="project" value="GOC"/>
</dbReference>
<feature type="domain" description="ZW10 C-terminal helical" evidence="1">
    <location>
        <begin position="155"/>
        <end position="293"/>
    </location>
</feature>
<gene>
    <name evidence="2" type="primary">ZW10</name>
    <name evidence="2" type="ORF">BN14_02406</name>
</gene>
<dbReference type="AlphaFoldDB" id="M5BN63"/>
<dbReference type="InterPro" id="IPR055148">
    <property type="entry name" value="ZW10_C_2"/>
</dbReference>
<dbReference type="Proteomes" id="UP000012065">
    <property type="component" value="Unassembled WGS sequence"/>
</dbReference>
<dbReference type="GO" id="GO:1990423">
    <property type="term" value="C:RZZ complex"/>
    <property type="evidence" value="ECO:0007669"/>
    <property type="project" value="TreeGrafter"/>
</dbReference>
<evidence type="ECO:0000259" key="1">
    <source>
        <dbReference type="Pfam" id="PF22766"/>
    </source>
</evidence>
<reference evidence="2 3" key="1">
    <citation type="journal article" date="2013" name="J. Biotechnol.">
        <title>Establishment and interpretation of the genome sequence of the phytopathogenic fungus Rhizoctonia solani AG1-IB isolate 7/3/14.</title>
        <authorList>
            <person name="Wibberg D.W."/>
            <person name="Jelonek L.J."/>
            <person name="Rupp O.R."/>
            <person name="Hennig M.H."/>
            <person name="Eikmeyer F.E."/>
            <person name="Goesmann A.G."/>
            <person name="Hartmann A.H."/>
            <person name="Borriss R.B."/>
            <person name="Grosch R.G."/>
            <person name="Puehler A.P."/>
            <person name="Schlueter A.S."/>
        </authorList>
    </citation>
    <scope>NUCLEOTIDE SEQUENCE [LARGE SCALE GENOMIC DNA]</scope>
    <source>
        <strain evidence="3">AG1-IB / isolate 7/3/14</strain>
    </source>
</reference>
<dbReference type="HOGENOM" id="CLU_924958_0_0_1"/>
<dbReference type="PANTHER" id="PTHR12205">
    <property type="entry name" value="CENTROMERE/KINETOCHORE PROTEIN ZW10"/>
    <property type="match status" value="1"/>
</dbReference>
<dbReference type="GO" id="GO:0006888">
    <property type="term" value="P:endoplasmic reticulum to Golgi vesicle-mediated transport"/>
    <property type="evidence" value="ECO:0007669"/>
    <property type="project" value="TreeGrafter"/>
</dbReference>